<dbReference type="InterPro" id="IPR003593">
    <property type="entry name" value="AAA+_ATPase"/>
</dbReference>
<proteinExistence type="predicted"/>
<dbReference type="STRING" id="1798692.A3G00_03450"/>
<dbReference type="Proteomes" id="UP000178347">
    <property type="component" value="Unassembled WGS sequence"/>
</dbReference>
<feature type="domain" description="AAA+ ATPase" evidence="1">
    <location>
        <begin position="17"/>
        <end position="134"/>
    </location>
</feature>
<name>A0A1F6MQK0_9BACT</name>
<dbReference type="Pfam" id="PF13173">
    <property type="entry name" value="AAA_14"/>
    <property type="match status" value="1"/>
</dbReference>
<reference evidence="2 3" key="1">
    <citation type="journal article" date="2016" name="Nat. Commun.">
        <title>Thousands of microbial genomes shed light on interconnected biogeochemical processes in an aquifer system.</title>
        <authorList>
            <person name="Anantharaman K."/>
            <person name="Brown C.T."/>
            <person name="Hug L.A."/>
            <person name="Sharon I."/>
            <person name="Castelle C.J."/>
            <person name="Probst A.J."/>
            <person name="Thomas B.C."/>
            <person name="Singh A."/>
            <person name="Wilkins M.J."/>
            <person name="Karaoz U."/>
            <person name="Brodie E.L."/>
            <person name="Williams K.H."/>
            <person name="Hubbard S.S."/>
            <person name="Banfield J.F."/>
        </authorList>
    </citation>
    <scope>NUCLEOTIDE SEQUENCE [LARGE SCALE GENOMIC DNA]</scope>
</reference>
<dbReference type="PANTHER" id="PTHR43566:SF1">
    <property type="entry name" value="AAA+ ATPASE DOMAIN-CONTAINING PROTEIN"/>
    <property type="match status" value="1"/>
</dbReference>
<accession>A0A1F6MQK0</accession>
<evidence type="ECO:0000313" key="3">
    <source>
        <dbReference type="Proteomes" id="UP000178347"/>
    </source>
</evidence>
<dbReference type="Pfam" id="PF13635">
    <property type="entry name" value="DUF4143"/>
    <property type="match status" value="1"/>
</dbReference>
<dbReference type="EMBL" id="MFQN01000033">
    <property type="protein sequence ID" value="OGH73936.1"/>
    <property type="molecule type" value="Genomic_DNA"/>
</dbReference>
<dbReference type="Gene3D" id="3.40.50.300">
    <property type="entry name" value="P-loop containing nucleotide triphosphate hydrolases"/>
    <property type="match status" value="1"/>
</dbReference>
<organism evidence="2 3">
    <name type="scientific">Candidatus Magasanikbacteria bacterium RIFCSPLOWO2_12_FULL_43_12</name>
    <dbReference type="NCBI Taxonomy" id="1798692"/>
    <lineage>
        <taxon>Bacteria</taxon>
        <taxon>Candidatus Magasanikiibacteriota</taxon>
    </lineage>
</organism>
<sequence length="374" mass="43499">MLIKRNLQPILEKWLFKGKILIMYGARQVGKTTLLKEILKKHTNGDGYFDCEIISVRRALEKQDPAVLKNFLGNHKIIALDEAQKVLNIGLSLKLLIDTYPDLQIIATGSSSFDLANKINEPLTGRALEFPLFPLSLDELSQVYRRYEVDSQLPFFLTFGMYPGIIKAGQNGARVLLDNLSGQYLYKDVLEFENLKRSTLLLNLLQLLALQIGNEVSINELAVTLQCGRDTVWRYLDLLEKSFVIFRLRAFSRNLRKEIGKKQKIYFYDLGIRNSLINQYNSLELRNDVGALWENFCVVERMKHLQNIERSAGLYFWRTHDQKEVDYLEEYNGKLEGFEFKWNKDSFQPPKDFLSYPNSSVSLVNKHNYQEFLM</sequence>
<dbReference type="SUPFAM" id="SSF52540">
    <property type="entry name" value="P-loop containing nucleoside triphosphate hydrolases"/>
    <property type="match status" value="1"/>
</dbReference>
<evidence type="ECO:0000313" key="2">
    <source>
        <dbReference type="EMBL" id="OGH73936.1"/>
    </source>
</evidence>
<comment type="caution">
    <text evidence="2">The sequence shown here is derived from an EMBL/GenBank/DDBJ whole genome shotgun (WGS) entry which is preliminary data.</text>
</comment>
<dbReference type="AlphaFoldDB" id="A0A1F6MQK0"/>
<dbReference type="InterPro" id="IPR027417">
    <property type="entry name" value="P-loop_NTPase"/>
</dbReference>
<dbReference type="PANTHER" id="PTHR43566">
    <property type="entry name" value="CONSERVED PROTEIN"/>
    <property type="match status" value="1"/>
</dbReference>
<protein>
    <recommendedName>
        <fullName evidence="1">AAA+ ATPase domain-containing protein</fullName>
    </recommendedName>
</protein>
<dbReference type="InterPro" id="IPR041682">
    <property type="entry name" value="AAA_14"/>
</dbReference>
<dbReference type="SMART" id="SM00382">
    <property type="entry name" value="AAA"/>
    <property type="match status" value="1"/>
</dbReference>
<evidence type="ECO:0000259" key="1">
    <source>
        <dbReference type="SMART" id="SM00382"/>
    </source>
</evidence>
<gene>
    <name evidence="2" type="ORF">A3G00_03450</name>
</gene>
<dbReference type="InterPro" id="IPR025420">
    <property type="entry name" value="DUF4143"/>
</dbReference>